<dbReference type="EMBL" id="JBHSJF010000001">
    <property type="protein sequence ID" value="MFC5066536.1"/>
    <property type="molecule type" value="Genomic_DNA"/>
</dbReference>
<evidence type="ECO:0000256" key="6">
    <source>
        <dbReference type="ARBA" id="ARBA00022970"/>
    </source>
</evidence>
<evidence type="ECO:0000256" key="8">
    <source>
        <dbReference type="ARBA" id="ARBA00023136"/>
    </source>
</evidence>
<feature type="transmembrane region" description="Helical" evidence="9">
    <location>
        <begin position="460"/>
        <end position="484"/>
    </location>
</feature>
<feature type="transmembrane region" description="Helical" evidence="9">
    <location>
        <begin position="46"/>
        <end position="68"/>
    </location>
</feature>
<evidence type="ECO:0000256" key="1">
    <source>
        <dbReference type="ARBA" id="ARBA00004651"/>
    </source>
</evidence>
<evidence type="ECO:0000256" key="2">
    <source>
        <dbReference type="ARBA" id="ARBA00008220"/>
    </source>
</evidence>
<dbReference type="Pfam" id="PF13520">
    <property type="entry name" value="AA_permease_2"/>
    <property type="match status" value="1"/>
</dbReference>
<dbReference type="RefSeq" id="WP_114955322.1">
    <property type="nucleotide sequence ID" value="NZ_JBHSJF010000001.1"/>
</dbReference>
<keyword evidence="5 9" id="KW-0812">Transmembrane</keyword>
<feature type="transmembrane region" description="Helical" evidence="9">
    <location>
        <begin position="340"/>
        <end position="362"/>
    </location>
</feature>
<comment type="subcellular location">
    <subcellularLocation>
        <location evidence="1">Cell membrane</location>
        <topology evidence="1">Multi-pass membrane protein</topology>
    </subcellularLocation>
</comment>
<dbReference type="InterPro" id="IPR050367">
    <property type="entry name" value="APC_superfamily"/>
</dbReference>
<feature type="transmembrane region" description="Helical" evidence="9">
    <location>
        <begin position="99"/>
        <end position="120"/>
    </location>
</feature>
<evidence type="ECO:0000256" key="4">
    <source>
        <dbReference type="ARBA" id="ARBA00022475"/>
    </source>
</evidence>
<feature type="transmembrane region" description="Helical" evidence="9">
    <location>
        <begin position="126"/>
        <end position="150"/>
    </location>
</feature>
<feature type="transmembrane region" description="Helical" evidence="9">
    <location>
        <begin position="430"/>
        <end position="448"/>
    </location>
</feature>
<organism evidence="10 11">
    <name type="scientific">Flaviflagellibacter deserti</name>
    <dbReference type="NCBI Taxonomy" id="2267266"/>
    <lineage>
        <taxon>Bacteria</taxon>
        <taxon>Pseudomonadati</taxon>
        <taxon>Pseudomonadota</taxon>
        <taxon>Alphaproteobacteria</taxon>
        <taxon>Hyphomicrobiales</taxon>
        <taxon>Flaviflagellibacter</taxon>
    </lineage>
</organism>
<feature type="transmembrane region" description="Helical" evidence="9">
    <location>
        <begin position="211"/>
        <end position="231"/>
    </location>
</feature>
<dbReference type="Proteomes" id="UP001595796">
    <property type="component" value="Unassembled WGS sequence"/>
</dbReference>
<feature type="transmembrane region" description="Helical" evidence="9">
    <location>
        <begin position="162"/>
        <end position="187"/>
    </location>
</feature>
<dbReference type="PANTHER" id="PTHR42770">
    <property type="entry name" value="AMINO ACID TRANSPORTER-RELATED"/>
    <property type="match status" value="1"/>
</dbReference>
<dbReference type="PIRSF" id="PIRSF006060">
    <property type="entry name" value="AA_transporter"/>
    <property type="match status" value="1"/>
</dbReference>
<keyword evidence="8 9" id="KW-0472">Membrane</keyword>
<dbReference type="InterPro" id="IPR004754">
    <property type="entry name" value="Amino_acid_antiprt"/>
</dbReference>
<feature type="transmembrane region" description="Helical" evidence="9">
    <location>
        <begin position="409"/>
        <end position="424"/>
    </location>
</feature>
<feature type="transmembrane region" description="Helical" evidence="9">
    <location>
        <begin position="243"/>
        <end position="267"/>
    </location>
</feature>
<evidence type="ECO:0000313" key="11">
    <source>
        <dbReference type="Proteomes" id="UP001595796"/>
    </source>
</evidence>
<comment type="caution">
    <text evidence="10">The sequence shown here is derived from an EMBL/GenBank/DDBJ whole genome shotgun (WGS) entry which is preliminary data.</text>
</comment>
<reference evidence="11" key="1">
    <citation type="journal article" date="2019" name="Int. J. Syst. Evol. Microbiol.">
        <title>The Global Catalogue of Microorganisms (GCM) 10K type strain sequencing project: providing services to taxonomists for standard genome sequencing and annotation.</title>
        <authorList>
            <consortium name="The Broad Institute Genomics Platform"/>
            <consortium name="The Broad Institute Genome Sequencing Center for Infectious Disease"/>
            <person name="Wu L."/>
            <person name="Ma J."/>
        </authorList>
    </citation>
    <scope>NUCLEOTIDE SEQUENCE [LARGE SCALE GENOMIC DNA]</scope>
    <source>
        <strain evidence="11">CGMCC 1.16444</strain>
    </source>
</reference>
<comment type="similarity">
    <text evidence="2">Belongs to the amino acid-polyamine-organocation (APC) superfamily. Basic amino acid/polyamine antiporter (APA) (TC 2.A.3.2) family.</text>
</comment>
<protein>
    <submittedName>
        <fullName evidence="10">Basic amino acid/polyamine antiporter</fullName>
    </submittedName>
</protein>
<name>A0ABV9Z0Z5_9HYPH</name>
<keyword evidence="4" id="KW-1003">Cell membrane</keyword>
<keyword evidence="11" id="KW-1185">Reference proteome</keyword>
<evidence type="ECO:0000256" key="3">
    <source>
        <dbReference type="ARBA" id="ARBA00022448"/>
    </source>
</evidence>
<dbReference type="Gene3D" id="1.20.1740.10">
    <property type="entry name" value="Amino acid/polyamine transporter I"/>
    <property type="match status" value="1"/>
</dbReference>
<feature type="transmembrane region" description="Helical" evidence="9">
    <location>
        <begin position="21"/>
        <end position="40"/>
    </location>
</feature>
<accession>A0ABV9Z0Z5</accession>
<feature type="transmembrane region" description="Helical" evidence="9">
    <location>
        <begin position="287"/>
        <end position="320"/>
    </location>
</feature>
<dbReference type="PANTHER" id="PTHR42770:SF4">
    <property type="entry name" value="ARGININE_ORNITHINE ANTIPORTER-RELATED"/>
    <property type="match status" value="1"/>
</dbReference>
<evidence type="ECO:0000313" key="10">
    <source>
        <dbReference type="EMBL" id="MFC5066536.1"/>
    </source>
</evidence>
<keyword evidence="3" id="KW-0813">Transport</keyword>
<evidence type="ECO:0000256" key="9">
    <source>
        <dbReference type="SAM" id="Phobius"/>
    </source>
</evidence>
<evidence type="ECO:0000256" key="7">
    <source>
        <dbReference type="ARBA" id="ARBA00022989"/>
    </source>
</evidence>
<keyword evidence="7 9" id="KW-1133">Transmembrane helix</keyword>
<proteinExistence type="inferred from homology"/>
<gene>
    <name evidence="10" type="ORF">ACFPFW_00730</name>
</gene>
<keyword evidence="6" id="KW-0029">Amino-acid transport</keyword>
<evidence type="ECO:0000256" key="5">
    <source>
        <dbReference type="ARBA" id="ARBA00022692"/>
    </source>
</evidence>
<dbReference type="NCBIfam" id="TIGR00905">
    <property type="entry name" value="2A0302"/>
    <property type="match status" value="1"/>
</dbReference>
<dbReference type="InterPro" id="IPR002293">
    <property type="entry name" value="AA/rel_permease1"/>
</dbReference>
<sequence>MTTTSAADQVAASSTEQKLKLPVLTAMVIGSMVGSGIFSLPRTFGLATGPFGAIIAWCIAASGMYMLARVFQALAERKPDLDAGVYAYAKEGFGNYPGFLSALGYWIGSCIGNVSYWVLIKSTLGAFFPVFGDGNTVAAIVVASVGIWLFHFMILRGTEQAAFINTVVTIAKIIPILVFIFILFFAFKLDLFRANFWGGEGMPPTSLLEQVRATMLVTVFVFLGIEGASVYSRYAQRRSHVGVATIIGFLSVTTLMVLVTLLPYGVLERPDIAGMRQPSMAAVLEAVVGHWGAVFVSIGLLISVLGAYLAWSLICAEVLFAAAKTKDMPKIFARQNENRVPAAALWLTNIIVQLFVISTYWSNDAFSLMLNLTSVMALIPFLLVAAYGLQLAMRGETYGTRPQERRRDMIFAALAVIYTLFLIYSAGMKFLVLSAILYGPGTILYFWARREENRKLFTPIEWGVFIVAMILCSIGIHGLATGYITI</sequence>
<feature type="transmembrane region" description="Helical" evidence="9">
    <location>
        <begin position="368"/>
        <end position="389"/>
    </location>
</feature>